<dbReference type="Pfam" id="PF13280">
    <property type="entry name" value="WYL"/>
    <property type="match status" value="1"/>
</dbReference>
<protein>
    <recommendedName>
        <fullName evidence="1">WYL domain-containing protein</fullName>
    </recommendedName>
</protein>
<dbReference type="EMBL" id="RSCL01000038">
    <property type="protein sequence ID" value="RUS96158.1"/>
    <property type="molecule type" value="Genomic_DNA"/>
</dbReference>
<organism evidence="2 3">
    <name type="scientific">Dulcicalothrix desertica PCC 7102</name>
    <dbReference type="NCBI Taxonomy" id="232991"/>
    <lineage>
        <taxon>Bacteria</taxon>
        <taxon>Bacillati</taxon>
        <taxon>Cyanobacteriota</taxon>
        <taxon>Cyanophyceae</taxon>
        <taxon>Nostocales</taxon>
        <taxon>Calotrichaceae</taxon>
        <taxon>Dulcicalothrix</taxon>
    </lineage>
</organism>
<proteinExistence type="predicted"/>
<evidence type="ECO:0000313" key="3">
    <source>
        <dbReference type="Proteomes" id="UP000271624"/>
    </source>
</evidence>
<feature type="domain" description="WYL" evidence="1">
    <location>
        <begin position="270"/>
        <end position="326"/>
    </location>
</feature>
<evidence type="ECO:0000313" key="2">
    <source>
        <dbReference type="EMBL" id="RUS96158.1"/>
    </source>
</evidence>
<dbReference type="InterPro" id="IPR026881">
    <property type="entry name" value="WYL_dom"/>
</dbReference>
<reference evidence="2" key="1">
    <citation type="submission" date="2018-12" db="EMBL/GenBank/DDBJ databases">
        <authorList>
            <person name="Will S."/>
            <person name="Neumann-Schaal M."/>
            <person name="Henke P."/>
        </authorList>
    </citation>
    <scope>NUCLEOTIDE SEQUENCE</scope>
    <source>
        <strain evidence="2">PCC 7102</strain>
    </source>
</reference>
<evidence type="ECO:0000259" key="1">
    <source>
        <dbReference type="Pfam" id="PF13280"/>
    </source>
</evidence>
<dbReference type="InterPro" id="IPR023816">
    <property type="entry name" value="CRISPR-assoc_CYA0889"/>
</dbReference>
<accession>A0A3S1BWU9</accession>
<reference evidence="2" key="2">
    <citation type="journal article" date="2019" name="Genome Biol. Evol.">
        <title>Day and night: Metabolic profiles and evolutionary relationships of six axenic non-marine cyanobacteria.</title>
        <authorList>
            <person name="Will S.E."/>
            <person name="Henke P."/>
            <person name="Boedeker C."/>
            <person name="Huang S."/>
            <person name="Brinkmann H."/>
            <person name="Rohde M."/>
            <person name="Jarek M."/>
            <person name="Friedl T."/>
            <person name="Seufert S."/>
            <person name="Schumacher M."/>
            <person name="Overmann J."/>
            <person name="Neumann-Schaal M."/>
            <person name="Petersen J."/>
        </authorList>
    </citation>
    <scope>NUCLEOTIDE SEQUENCE [LARGE SCALE GENOMIC DNA]</scope>
    <source>
        <strain evidence="2">PCC 7102</strain>
    </source>
</reference>
<comment type="caution">
    <text evidence="2">The sequence shown here is derived from an EMBL/GenBank/DDBJ whole genome shotgun (WGS) entry which is preliminary data.</text>
</comment>
<dbReference type="Proteomes" id="UP000271624">
    <property type="component" value="Unassembled WGS sequence"/>
</dbReference>
<name>A0A3S1BWU9_9CYAN</name>
<gene>
    <name evidence="2" type="ORF">DSM106972_088290</name>
</gene>
<dbReference type="RefSeq" id="WP_325052278.1">
    <property type="nucleotide sequence ID" value="NZ_RSCL01000038.1"/>
</dbReference>
<keyword evidence="3" id="KW-1185">Reference proteome</keyword>
<dbReference type="NCBIfam" id="TIGR03985">
    <property type="entry name" value="TIGR03985 family CRISPR-associated protein"/>
    <property type="match status" value="1"/>
</dbReference>
<sequence length="484" mass="57290">MVNEFQDTPSVELLQWLARGSLKQNLLRAIRLWVWLYTIYGDKTVKLDLPNGWSYSDWRPLFFSETHPQGEQIPTVHDANCACAKTVREWLFTSATGIAPDAWIKAIKSHYCHQQKQNNKKHGDKSSELENAETELLIFDSQDKKNKKTLEQILDLRLFAVTRRTLQRDLEILAELGWLRYENQKYYNVTKFPSRPVNSCENIPLKSDYELNFMHADLACIAENLSNQINGVQRFFLQLDYVTSNKKTDLVDNWHNELKELWKRTPVPPIKITYDSARVGGNVDCVVFPVCIYYMQRTVYLCACGDSPDRTSDWYNFRIDRIQNITPLTWNYPHIPNYLQQRYKKASLPTPDEIAIAIDQTAWGFDFYLKSRLMILRFDDDYDNRYIRNTNRHETFKRINYEKAKNLIVKETIEPDHRKILLNVLQNRSPQDAYYQANYRHKDNGIMMRLRAWRPRCEVLLPFDLRQSIAKDAAEELKLYQDKF</sequence>
<dbReference type="AlphaFoldDB" id="A0A3S1BWU9"/>